<evidence type="ECO:0000313" key="1">
    <source>
        <dbReference type="EMBL" id="KAG0442930.1"/>
    </source>
</evidence>
<protein>
    <submittedName>
        <fullName evidence="1">Uncharacterized protein</fullName>
    </submittedName>
</protein>
<dbReference type="Proteomes" id="UP000805193">
    <property type="component" value="Unassembled WGS sequence"/>
</dbReference>
<comment type="caution">
    <text evidence="1">The sequence shown here is derived from an EMBL/GenBank/DDBJ whole genome shotgun (WGS) entry which is preliminary data.</text>
</comment>
<organism evidence="1 2">
    <name type="scientific">Ixodes persulcatus</name>
    <name type="common">Taiga tick</name>
    <dbReference type="NCBI Taxonomy" id="34615"/>
    <lineage>
        <taxon>Eukaryota</taxon>
        <taxon>Metazoa</taxon>
        <taxon>Ecdysozoa</taxon>
        <taxon>Arthropoda</taxon>
        <taxon>Chelicerata</taxon>
        <taxon>Arachnida</taxon>
        <taxon>Acari</taxon>
        <taxon>Parasitiformes</taxon>
        <taxon>Ixodida</taxon>
        <taxon>Ixodoidea</taxon>
        <taxon>Ixodidae</taxon>
        <taxon>Ixodinae</taxon>
        <taxon>Ixodes</taxon>
    </lineage>
</organism>
<gene>
    <name evidence="1" type="ORF">HPB47_015467</name>
</gene>
<sequence length="135" mass="14582">MSWDRVKSEVIANCLMKWGFFGAQGDTPSIEEDNGGLQILDWDQLNVDVSPEEFVSADDQLAICELRTLQGIIAEAISATVEDDDDDEDDDTQGLGDDCGDRCAQGARYMPLVCGFNFSLSAAAPRGDPPGFVSI</sequence>
<proteinExistence type="predicted"/>
<name>A0AC60QX03_IXOPE</name>
<dbReference type="EMBL" id="JABSTQ010004100">
    <property type="protein sequence ID" value="KAG0442930.1"/>
    <property type="molecule type" value="Genomic_DNA"/>
</dbReference>
<evidence type="ECO:0000313" key="2">
    <source>
        <dbReference type="Proteomes" id="UP000805193"/>
    </source>
</evidence>
<accession>A0AC60QX03</accession>
<keyword evidence="2" id="KW-1185">Reference proteome</keyword>
<reference evidence="1 2" key="1">
    <citation type="journal article" date="2020" name="Cell">
        <title>Large-Scale Comparative Analyses of Tick Genomes Elucidate Their Genetic Diversity and Vector Capacities.</title>
        <authorList>
            <consortium name="Tick Genome and Microbiome Consortium (TIGMIC)"/>
            <person name="Jia N."/>
            <person name="Wang J."/>
            <person name="Shi W."/>
            <person name="Du L."/>
            <person name="Sun Y."/>
            <person name="Zhan W."/>
            <person name="Jiang J.F."/>
            <person name="Wang Q."/>
            <person name="Zhang B."/>
            <person name="Ji P."/>
            <person name="Bell-Sakyi L."/>
            <person name="Cui X.M."/>
            <person name="Yuan T.T."/>
            <person name="Jiang B.G."/>
            <person name="Yang W.F."/>
            <person name="Lam T.T."/>
            <person name="Chang Q.C."/>
            <person name="Ding S.J."/>
            <person name="Wang X.J."/>
            <person name="Zhu J.G."/>
            <person name="Ruan X.D."/>
            <person name="Zhao L."/>
            <person name="Wei J.T."/>
            <person name="Ye R.Z."/>
            <person name="Que T.C."/>
            <person name="Du C.H."/>
            <person name="Zhou Y.H."/>
            <person name="Cheng J.X."/>
            <person name="Dai P.F."/>
            <person name="Guo W.B."/>
            <person name="Han X.H."/>
            <person name="Huang E.J."/>
            <person name="Li L.F."/>
            <person name="Wei W."/>
            <person name="Gao Y.C."/>
            <person name="Liu J.Z."/>
            <person name="Shao H.Z."/>
            <person name="Wang X."/>
            <person name="Wang C.C."/>
            <person name="Yang T.C."/>
            <person name="Huo Q.B."/>
            <person name="Li W."/>
            <person name="Chen H.Y."/>
            <person name="Chen S.E."/>
            <person name="Zhou L.G."/>
            <person name="Ni X.B."/>
            <person name="Tian J.H."/>
            <person name="Sheng Y."/>
            <person name="Liu T."/>
            <person name="Pan Y.S."/>
            <person name="Xia L.Y."/>
            <person name="Li J."/>
            <person name="Zhao F."/>
            <person name="Cao W.C."/>
        </authorList>
    </citation>
    <scope>NUCLEOTIDE SEQUENCE [LARGE SCALE GENOMIC DNA]</scope>
    <source>
        <strain evidence="1">Iper-2018</strain>
    </source>
</reference>